<evidence type="ECO:0000313" key="3">
    <source>
        <dbReference type="EMBL" id="KAK0445721.1"/>
    </source>
</evidence>
<evidence type="ECO:0000256" key="1">
    <source>
        <dbReference type="SAM" id="MobiDB-lite"/>
    </source>
</evidence>
<accession>A0AA39JQ14</accession>
<keyword evidence="4" id="KW-1185">Reference proteome</keyword>
<comment type="caution">
    <text evidence="3">The sequence shown here is derived from an EMBL/GenBank/DDBJ whole genome shotgun (WGS) entry which is preliminary data.</text>
</comment>
<reference evidence="3" key="1">
    <citation type="submission" date="2023-06" db="EMBL/GenBank/DDBJ databases">
        <authorList>
            <consortium name="Lawrence Berkeley National Laboratory"/>
            <person name="Ahrendt S."/>
            <person name="Sahu N."/>
            <person name="Indic B."/>
            <person name="Wong-Bajracharya J."/>
            <person name="Merenyi Z."/>
            <person name="Ke H.-M."/>
            <person name="Monk M."/>
            <person name="Kocsube S."/>
            <person name="Drula E."/>
            <person name="Lipzen A."/>
            <person name="Balint B."/>
            <person name="Henrissat B."/>
            <person name="Andreopoulos B."/>
            <person name="Martin F.M."/>
            <person name="Harder C.B."/>
            <person name="Rigling D."/>
            <person name="Ford K.L."/>
            <person name="Foster G.D."/>
            <person name="Pangilinan J."/>
            <person name="Papanicolaou A."/>
            <person name="Barry K."/>
            <person name="LaButti K."/>
            <person name="Viragh M."/>
            <person name="Koriabine M."/>
            <person name="Yan M."/>
            <person name="Riley R."/>
            <person name="Champramary S."/>
            <person name="Plett K.L."/>
            <person name="Tsai I.J."/>
            <person name="Slot J."/>
            <person name="Sipos G."/>
            <person name="Plett J."/>
            <person name="Nagy L.G."/>
            <person name="Grigoriev I.V."/>
        </authorList>
    </citation>
    <scope>NUCLEOTIDE SEQUENCE</scope>
    <source>
        <strain evidence="3">FPL87.14</strain>
    </source>
</reference>
<sequence length="205" mass="22400">MNWLCTNSIHSGDEPILSNPFQAQGRHVHETPFIPTTMDVERGVKEYDPIESEAPESPRSRDEWPKSPIYQPAPSFYTQPHFTLLHLAIAFLAGSLGCFFAQYAICGTTCFSGRWGQWCDGRPTTDAIALAPPYVGSTERDIFPPPTPTNVFPSLFPTDVGYAGGTPTGVEPAVDSDGPVVPYTQRRRGARRASVDDAQAEDGVI</sequence>
<keyword evidence="2" id="KW-0472">Membrane</keyword>
<keyword evidence="2" id="KW-0812">Transmembrane</keyword>
<protein>
    <recommendedName>
        <fullName evidence="5">Transmembrane protein</fullName>
    </recommendedName>
</protein>
<evidence type="ECO:0008006" key="5">
    <source>
        <dbReference type="Google" id="ProtNLM"/>
    </source>
</evidence>
<evidence type="ECO:0000313" key="4">
    <source>
        <dbReference type="Proteomes" id="UP001175226"/>
    </source>
</evidence>
<keyword evidence="2" id="KW-1133">Transmembrane helix</keyword>
<feature type="transmembrane region" description="Helical" evidence="2">
    <location>
        <begin position="84"/>
        <end position="105"/>
    </location>
</feature>
<dbReference type="Proteomes" id="UP001175226">
    <property type="component" value="Unassembled WGS sequence"/>
</dbReference>
<name>A0AA39JQ14_9AGAR</name>
<feature type="region of interest" description="Disordered" evidence="1">
    <location>
        <begin position="166"/>
        <end position="205"/>
    </location>
</feature>
<gene>
    <name evidence="3" type="ORF">EV421DRAFT_286274</name>
</gene>
<evidence type="ECO:0000256" key="2">
    <source>
        <dbReference type="SAM" id="Phobius"/>
    </source>
</evidence>
<organism evidence="3 4">
    <name type="scientific">Armillaria borealis</name>
    <dbReference type="NCBI Taxonomy" id="47425"/>
    <lineage>
        <taxon>Eukaryota</taxon>
        <taxon>Fungi</taxon>
        <taxon>Dikarya</taxon>
        <taxon>Basidiomycota</taxon>
        <taxon>Agaricomycotina</taxon>
        <taxon>Agaricomycetes</taxon>
        <taxon>Agaricomycetidae</taxon>
        <taxon>Agaricales</taxon>
        <taxon>Marasmiineae</taxon>
        <taxon>Physalacriaceae</taxon>
        <taxon>Armillaria</taxon>
    </lineage>
</organism>
<proteinExistence type="predicted"/>
<dbReference type="EMBL" id="JAUEPT010000015">
    <property type="protein sequence ID" value="KAK0445721.1"/>
    <property type="molecule type" value="Genomic_DNA"/>
</dbReference>
<dbReference type="AlphaFoldDB" id="A0AA39JQ14"/>